<dbReference type="Pfam" id="PF00563">
    <property type="entry name" value="EAL"/>
    <property type="match status" value="1"/>
</dbReference>
<dbReference type="CDD" id="cd01948">
    <property type="entry name" value="EAL"/>
    <property type="match status" value="1"/>
</dbReference>
<evidence type="ECO:0008006" key="5">
    <source>
        <dbReference type="Google" id="ProtNLM"/>
    </source>
</evidence>
<dbReference type="SUPFAM" id="SSF55073">
    <property type="entry name" value="Nucleotide cyclase"/>
    <property type="match status" value="1"/>
</dbReference>
<feature type="domain" description="GGDEF" evidence="2">
    <location>
        <begin position="193"/>
        <end position="326"/>
    </location>
</feature>
<dbReference type="Pfam" id="PF13185">
    <property type="entry name" value="GAF_2"/>
    <property type="match status" value="1"/>
</dbReference>
<dbReference type="SMART" id="SM00052">
    <property type="entry name" value="EAL"/>
    <property type="match status" value="1"/>
</dbReference>
<sequence>MVTDFPIQKILDHLVDRIVEVLPVTAAGVTLIEDGAPPRYIAASDESALRFERLQTSIGEGPCILAYHSGEAVTVPDISTETRFPRFSPAAEEAGLAAVFTFPLRHASGRLGALDLYRATPGPLSEHDMETARTLADVAAAYLLNAQAREAAQRTTDKLVRVAQQDALTGLANRTLLGQRLEHATQRAQRSHTAAAILFADLDGFKHVNDVYSHQVGDQLLIAVASRLANLIRPGDTLARISGDEFVFLCEDLRSPQDAELIAARIDETFTRVFVLDEIELSITASVGVAYSGPGERISEHLVNDADAAMYEAKRQGGAGHRIVDKRGAHRNDQKNSLERDLRPALSDGTLAIGFQPIVRTADGLVIGVEALLRWTHPERGPVPAPVAIGLAEQSGLINEVGQWVLAHAAHERARWLDAVTPLDLAVNVSGRQLLGNGFCGVVASVLSRTGMDPATLTLEVTENILIEDHGRAITILEDLKTLGVRLALDDFGTGFSSLSYLRRLPIDVVKVDRAFVSDLDNGHEGAAIVAAVTGMAHELGFTVTAEGVETRSQRDKLTAIGCDSSQGFYYAEPMPASTLGELARQSTGPLHLPSRVASQ</sequence>
<dbReference type="NCBIfam" id="TIGR00254">
    <property type="entry name" value="GGDEF"/>
    <property type="match status" value="1"/>
</dbReference>
<gene>
    <name evidence="3" type="ORF">DDE18_21710</name>
</gene>
<reference evidence="3 4" key="1">
    <citation type="submission" date="2018-04" db="EMBL/GenBank/DDBJ databases">
        <title>Genome of Nocardioides gansuensis WSJ-1.</title>
        <authorList>
            <person name="Wu S."/>
            <person name="Wang G."/>
        </authorList>
    </citation>
    <scope>NUCLEOTIDE SEQUENCE [LARGE SCALE GENOMIC DNA]</scope>
    <source>
        <strain evidence="3 4">WSJ-1</strain>
    </source>
</reference>
<dbReference type="InterPro" id="IPR000160">
    <property type="entry name" value="GGDEF_dom"/>
</dbReference>
<keyword evidence="4" id="KW-1185">Reference proteome</keyword>
<dbReference type="Gene3D" id="3.30.450.40">
    <property type="match status" value="1"/>
</dbReference>
<name>A0A2T8F4U0_9ACTN</name>
<dbReference type="Gene3D" id="3.20.20.450">
    <property type="entry name" value="EAL domain"/>
    <property type="match status" value="1"/>
</dbReference>
<dbReference type="CDD" id="cd01949">
    <property type="entry name" value="GGDEF"/>
    <property type="match status" value="1"/>
</dbReference>
<dbReference type="AlphaFoldDB" id="A0A2T8F4U0"/>
<dbReference type="SUPFAM" id="SSF141868">
    <property type="entry name" value="EAL domain-like"/>
    <property type="match status" value="1"/>
</dbReference>
<dbReference type="InterPro" id="IPR001633">
    <property type="entry name" value="EAL_dom"/>
</dbReference>
<dbReference type="PROSITE" id="PS50883">
    <property type="entry name" value="EAL"/>
    <property type="match status" value="1"/>
</dbReference>
<accession>A0A2T8F4U0</accession>
<dbReference type="Proteomes" id="UP000246018">
    <property type="component" value="Unassembled WGS sequence"/>
</dbReference>
<dbReference type="SMART" id="SM00065">
    <property type="entry name" value="GAF"/>
    <property type="match status" value="1"/>
</dbReference>
<protein>
    <recommendedName>
        <fullName evidence="5">Diguanylate cyclase</fullName>
    </recommendedName>
</protein>
<dbReference type="PROSITE" id="PS50887">
    <property type="entry name" value="GGDEF"/>
    <property type="match status" value="1"/>
</dbReference>
<evidence type="ECO:0000259" key="2">
    <source>
        <dbReference type="PROSITE" id="PS50887"/>
    </source>
</evidence>
<dbReference type="SUPFAM" id="SSF55781">
    <property type="entry name" value="GAF domain-like"/>
    <property type="match status" value="1"/>
</dbReference>
<dbReference type="PANTHER" id="PTHR44757:SF2">
    <property type="entry name" value="BIOFILM ARCHITECTURE MAINTENANCE PROTEIN MBAA"/>
    <property type="match status" value="1"/>
</dbReference>
<dbReference type="SMART" id="SM00267">
    <property type="entry name" value="GGDEF"/>
    <property type="match status" value="1"/>
</dbReference>
<dbReference type="InterPro" id="IPR003018">
    <property type="entry name" value="GAF"/>
</dbReference>
<comment type="caution">
    <text evidence="3">The sequence shown here is derived from an EMBL/GenBank/DDBJ whole genome shotgun (WGS) entry which is preliminary data.</text>
</comment>
<dbReference type="Pfam" id="PF00990">
    <property type="entry name" value="GGDEF"/>
    <property type="match status" value="1"/>
</dbReference>
<evidence type="ECO:0000313" key="4">
    <source>
        <dbReference type="Proteomes" id="UP000246018"/>
    </source>
</evidence>
<dbReference type="InterPro" id="IPR035919">
    <property type="entry name" value="EAL_sf"/>
</dbReference>
<dbReference type="InterPro" id="IPR052155">
    <property type="entry name" value="Biofilm_reg_signaling"/>
</dbReference>
<feature type="domain" description="EAL" evidence="1">
    <location>
        <begin position="335"/>
        <end position="588"/>
    </location>
</feature>
<proteinExistence type="predicted"/>
<organism evidence="3 4">
    <name type="scientific">Nocardioides gansuensis</name>
    <dbReference type="NCBI Taxonomy" id="2138300"/>
    <lineage>
        <taxon>Bacteria</taxon>
        <taxon>Bacillati</taxon>
        <taxon>Actinomycetota</taxon>
        <taxon>Actinomycetes</taxon>
        <taxon>Propionibacteriales</taxon>
        <taxon>Nocardioidaceae</taxon>
        <taxon>Nocardioides</taxon>
    </lineage>
</organism>
<dbReference type="EMBL" id="QDGZ01000015">
    <property type="protein sequence ID" value="PVG80690.1"/>
    <property type="molecule type" value="Genomic_DNA"/>
</dbReference>
<evidence type="ECO:0000313" key="3">
    <source>
        <dbReference type="EMBL" id="PVG80690.1"/>
    </source>
</evidence>
<dbReference type="PANTHER" id="PTHR44757">
    <property type="entry name" value="DIGUANYLATE CYCLASE DGCP"/>
    <property type="match status" value="1"/>
</dbReference>
<dbReference type="Gene3D" id="3.30.70.270">
    <property type="match status" value="1"/>
</dbReference>
<dbReference type="InterPro" id="IPR029016">
    <property type="entry name" value="GAF-like_dom_sf"/>
</dbReference>
<dbReference type="InterPro" id="IPR029787">
    <property type="entry name" value="Nucleotide_cyclase"/>
</dbReference>
<evidence type="ECO:0000259" key="1">
    <source>
        <dbReference type="PROSITE" id="PS50883"/>
    </source>
</evidence>
<dbReference type="RefSeq" id="WP_116574521.1">
    <property type="nucleotide sequence ID" value="NZ_QDGZ01000015.1"/>
</dbReference>
<dbReference type="OrthoDB" id="23692at2"/>
<dbReference type="InterPro" id="IPR043128">
    <property type="entry name" value="Rev_trsase/Diguanyl_cyclase"/>
</dbReference>